<dbReference type="Gene3D" id="3.40.50.2300">
    <property type="match status" value="2"/>
</dbReference>
<dbReference type="PANTHER" id="PTHR46847">
    <property type="entry name" value="D-ALLOSE-BINDING PERIPLASMIC PROTEIN-RELATED"/>
    <property type="match status" value="1"/>
</dbReference>
<comment type="similarity">
    <text evidence="2">Belongs to the bacterial solute-binding protein 2 family.</text>
</comment>
<dbReference type="EMBL" id="JAQIIO010000012">
    <property type="protein sequence ID" value="MDA5095620.1"/>
    <property type="molecule type" value="Genomic_DNA"/>
</dbReference>
<feature type="domain" description="Periplasmic binding protein" evidence="4">
    <location>
        <begin position="51"/>
        <end position="307"/>
    </location>
</feature>
<evidence type="ECO:0000256" key="3">
    <source>
        <dbReference type="ARBA" id="ARBA00022729"/>
    </source>
</evidence>
<organism evidence="5 6">
    <name type="scientific">Aliiroseovarius salicola</name>
    <dbReference type="NCBI Taxonomy" id="3009082"/>
    <lineage>
        <taxon>Bacteria</taxon>
        <taxon>Pseudomonadati</taxon>
        <taxon>Pseudomonadota</taxon>
        <taxon>Alphaproteobacteria</taxon>
        <taxon>Rhodobacterales</taxon>
        <taxon>Paracoccaceae</taxon>
        <taxon>Aliiroseovarius</taxon>
    </lineage>
</organism>
<name>A0ABT4W6B9_9RHOB</name>
<proteinExistence type="inferred from homology"/>
<accession>A0ABT4W6B9</accession>
<dbReference type="NCBIfam" id="NF008185">
    <property type="entry name" value="PRK10936.1"/>
    <property type="match status" value="1"/>
</dbReference>
<comment type="caution">
    <text evidence="5">The sequence shown here is derived from an EMBL/GenBank/DDBJ whole genome shotgun (WGS) entry which is preliminary data.</text>
</comment>
<keyword evidence="6" id="KW-1185">Reference proteome</keyword>
<keyword evidence="3" id="KW-0732">Signal</keyword>
<evidence type="ECO:0000313" key="5">
    <source>
        <dbReference type="EMBL" id="MDA5095620.1"/>
    </source>
</evidence>
<dbReference type="InterPro" id="IPR028082">
    <property type="entry name" value="Peripla_BP_I"/>
</dbReference>
<dbReference type="SUPFAM" id="SSF53822">
    <property type="entry name" value="Periplasmic binding protein-like I"/>
    <property type="match status" value="1"/>
</dbReference>
<dbReference type="Pfam" id="PF13407">
    <property type="entry name" value="Peripla_BP_4"/>
    <property type="match status" value="1"/>
</dbReference>
<dbReference type="PANTHER" id="PTHR46847:SF1">
    <property type="entry name" value="D-ALLOSE-BINDING PERIPLASMIC PROTEIN-RELATED"/>
    <property type="match status" value="1"/>
</dbReference>
<evidence type="ECO:0000256" key="2">
    <source>
        <dbReference type="ARBA" id="ARBA00007639"/>
    </source>
</evidence>
<evidence type="ECO:0000256" key="1">
    <source>
        <dbReference type="ARBA" id="ARBA00004196"/>
    </source>
</evidence>
<comment type="subcellular location">
    <subcellularLocation>
        <location evidence="1">Cell envelope</location>
    </subcellularLocation>
</comment>
<dbReference type="InterPro" id="IPR025997">
    <property type="entry name" value="SBP_2_dom"/>
</dbReference>
<reference evidence="5 6" key="1">
    <citation type="submission" date="2023-01" db="EMBL/GenBank/DDBJ databases">
        <authorList>
            <person name="Yoon J.-W."/>
        </authorList>
    </citation>
    <scope>NUCLEOTIDE SEQUENCE [LARGE SCALE GENOMIC DNA]</scope>
    <source>
        <strain evidence="5 6">KMU-50</strain>
    </source>
</reference>
<gene>
    <name evidence="5" type="primary">torT</name>
    <name evidence="5" type="ORF">O2N63_16135</name>
</gene>
<dbReference type="Proteomes" id="UP001528040">
    <property type="component" value="Unassembled WGS sequence"/>
</dbReference>
<evidence type="ECO:0000313" key="6">
    <source>
        <dbReference type="Proteomes" id="UP001528040"/>
    </source>
</evidence>
<protein>
    <submittedName>
        <fullName evidence="5">TMAO reductase system periplasmic protein TorT</fullName>
    </submittedName>
</protein>
<sequence length="343" mass="36139">MSKRVLCMARAYVRGGLAAISLLIVGLVSDAIPPAKAQGVTHVDGAKTGPICVVVPHFKDEYWLSVGFGLVEEAKVTGAEILLYESGGYHALQRQISLLSDCVDRGARAILLGAVSADAPQLLNTVEMTAREVPVVALVNALNSNHLSGAVGVDWGDMGRVIGQFMNRIYPEGQNAVPAALITGPDLSGWSPLLEAGLWTGAGQTAARFDFIGRSDTGLREQLAQVEQAMISVDQLAVLVGSAPAIEGAMGLLANADAEKTPVLISTYVSHSVRRGLQSGAVRAVAFDDPIEQGRLGIRLALAAERGTFTNEIVGPEIQLITAQSDAAWQIELAPAMLELRIE</sequence>
<evidence type="ECO:0000259" key="4">
    <source>
        <dbReference type="Pfam" id="PF13407"/>
    </source>
</evidence>
<dbReference type="RefSeq" id="WP_271055332.1">
    <property type="nucleotide sequence ID" value="NZ_JAQIIO010000012.1"/>
</dbReference>